<evidence type="ECO:0000259" key="6">
    <source>
        <dbReference type="PROSITE" id="PS51635"/>
    </source>
</evidence>
<dbReference type="PANTHER" id="PTHR24185">
    <property type="entry name" value="CALCIUM-INDEPENDENT PHOSPHOLIPASE A2-GAMMA"/>
    <property type="match status" value="1"/>
</dbReference>
<feature type="region of interest" description="Disordered" evidence="5">
    <location>
        <begin position="137"/>
        <end position="179"/>
    </location>
</feature>
<feature type="short sequence motif" description="GXGXXG" evidence="4">
    <location>
        <begin position="348"/>
        <end position="353"/>
    </location>
</feature>
<keyword evidence="2" id="KW-0442">Lipid degradation</keyword>
<dbReference type="AlphaFoldDB" id="A0A9N7YR30"/>
<accession>A0A9N7YR30</accession>
<keyword evidence="1" id="KW-0378">Hydrolase</keyword>
<feature type="region of interest" description="Disordered" evidence="5">
    <location>
        <begin position="206"/>
        <end position="234"/>
    </location>
</feature>
<comment type="caution">
    <text evidence="7">The sequence shown here is derived from an EMBL/GenBank/DDBJ whole genome shotgun (WGS) entry which is preliminary data.</text>
</comment>
<organism evidence="7 8">
    <name type="scientific">Pleuronectes platessa</name>
    <name type="common">European plaice</name>
    <dbReference type="NCBI Taxonomy" id="8262"/>
    <lineage>
        <taxon>Eukaryota</taxon>
        <taxon>Metazoa</taxon>
        <taxon>Chordata</taxon>
        <taxon>Craniata</taxon>
        <taxon>Vertebrata</taxon>
        <taxon>Euteleostomi</taxon>
        <taxon>Actinopterygii</taxon>
        <taxon>Neopterygii</taxon>
        <taxon>Teleostei</taxon>
        <taxon>Neoteleostei</taxon>
        <taxon>Acanthomorphata</taxon>
        <taxon>Carangaria</taxon>
        <taxon>Pleuronectiformes</taxon>
        <taxon>Pleuronectoidei</taxon>
        <taxon>Pleuronectidae</taxon>
        <taxon>Pleuronectes</taxon>
    </lineage>
</organism>
<proteinExistence type="predicted"/>
<dbReference type="Proteomes" id="UP001153269">
    <property type="component" value="Unassembled WGS sequence"/>
</dbReference>
<feature type="compositionally biased region" description="Low complexity" evidence="5">
    <location>
        <begin position="148"/>
        <end position="158"/>
    </location>
</feature>
<keyword evidence="8" id="KW-1185">Reference proteome</keyword>
<dbReference type="Pfam" id="PF01734">
    <property type="entry name" value="Patatin"/>
    <property type="match status" value="1"/>
</dbReference>
<dbReference type="PROSITE" id="PS51635">
    <property type="entry name" value="PNPLA"/>
    <property type="match status" value="1"/>
</dbReference>
<feature type="domain" description="PNPLA" evidence="6">
    <location>
        <begin position="344"/>
        <end position="469"/>
    </location>
</feature>
<dbReference type="EMBL" id="CADEAL010001699">
    <property type="protein sequence ID" value="CAB1434809.1"/>
    <property type="molecule type" value="Genomic_DNA"/>
</dbReference>
<evidence type="ECO:0000313" key="8">
    <source>
        <dbReference type="Proteomes" id="UP001153269"/>
    </source>
</evidence>
<feature type="region of interest" description="Disordered" evidence="5">
    <location>
        <begin position="74"/>
        <end position="106"/>
    </location>
</feature>
<dbReference type="PANTHER" id="PTHR24185:SF1">
    <property type="entry name" value="CALCIUM-INDEPENDENT PHOSPHOLIPASE A2-GAMMA"/>
    <property type="match status" value="1"/>
</dbReference>
<evidence type="ECO:0000256" key="5">
    <source>
        <dbReference type="SAM" id="MobiDB-lite"/>
    </source>
</evidence>
<dbReference type="Gene3D" id="3.40.1090.10">
    <property type="entry name" value="Cytosolic phospholipase A2 catalytic domain"/>
    <property type="match status" value="1"/>
</dbReference>
<feature type="short sequence motif" description="GXSXG" evidence="4">
    <location>
        <begin position="380"/>
        <end position="384"/>
    </location>
</feature>
<name>A0A9N7YR30_PLEPL</name>
<evidence type="ECO:0000256" key="4">
    <source>
        <dbReference type="PROSITE-ProRule" id="PRU01161"/>
    </source>
</evidence>
<evidence type="ECO:0000256" key="2">
    <source>
        <dbReference type="ARBA" id="ARBA00022963"/>
    </source>
</evidence>
<feature type="compositionally biased region" description="Basic and acidic residues" evidence="5">
    <location>
        <begin position="137"/>
        <end position="147"/>
    </location>
</feature>
<dbReference type="InterPro" id="IPR016035">
    <property type="entry name" value="Acyl_Trfase/lysoPLipase"/>
</dbReference>
<protein>
    <recommendedName>
        <fullName evidence="6">PNPLA domain-containing protein</fullName>
    </recommendedName>
</protein>
<evidence type="ECO:0000256" key="1">
    <source>
        <dbReference type="ARBA" id="ARBA00022801"/>
    </source>
</evidence>
<dbReference type="GO" id="GO:0016020">
    <property type="term" value="C:membrane"/>
    <property type="evidence" value="ECO:0007669"/>
    <property type="project" value="TreeGrafter"/>
</dbReference>
<sequence>MTNAIILKDVFKAEAPIGIFEEAQSSVHWSPLGGRLGQSFHRLSRHINNYFKSKDNVPLAANACLVAATPAFPGRSQRRSLSQRGVREESVSEDKDTPQATVEQKDFSSSWEEGYLHFARHINKYFGAKVSDEVQSRREELPVEKTSQRSTQSTSQTQGPTSRLKQEDPTTPEAGGLFHSSHVATNFGENFFQTASHINQYFNGQSEVDEETDGKSVDSGSEISERLAKPTRVTRPAMTSRGAILNKMILLSQRQVEELTCGLIGSLELASSPGALVACVEALNEHLILHPSCKALMWQDRTAVTLLRKRRSYRDDQDLQNALRETLALIGYVEPVKGSGIRVLSIDGGGTRGVVPLQVLKLLEEETGRKIHELFDYICGVSTGAILAFMLGLARFSLEECFDITETWESILREKLGDKVLIKTARDELSPKVSAVSAVVNWGTSPKAFVFRTYNHTCQHPLHPEDGGS</sequence>
<keyword evidence="3" id="KW-0443">Lipid metabolism</keyword>
<comment type="caution">
    <text evidence="4">Lacks conserved residue(s) required for the propagation of feature annotation.</text>
</comment>
<evidence type="ECO:0000256" key="3">
    <source>
        <dbReference type="ARBA" id="ARBA00023098"/>
    </source>
</evidence>
<dbReference type="GO" id="GO:0016042">
    <property type="term" value="P:lipid catabolic process"/>
    <property type="evidence" value="ECO:0007669"/>
    <property type="project" value="UniProtKB-KW"/>
</dbReference>
<dbReference type="GO" id="GO:0047499">
    <property type="term" value="F:calcium-independent phospholipase A2 activity"/>
    <property type="evidence" value="ECO:0007669"/>
    <property type="project" value="TreeGrafter"/>
</dbReference>
<feature type="compositionally biased region" description="Basic and acidic residues" evidence="5">
    <location>
        <begin position="85"/>
        <end position="97"/>
    </location>
</feature>
<dbReference type="GO" id="GO:0019369">
    <property type="term" value="P:arachidonate metabolic process"/>
    <property type="evidence" value="ECO:0007669"/>
    <property type="project" value="TreeGrafter"/>
</dbReference>
<dbReference type="InterPro" id="IPR002641">
    <property type="entry name" value="PNPLA_dom"/>
</dbReference>
<evidence type="ECO:0000313" key="7">
    <source>
        <dbReference type="EMBL" id="CAB1434809.1"/>
    </source>
</evidence>
<dbReference type="SUPFAM" id="SSF52151">
    <property type="entry name" value="FabD/lysophospholipase-like"/>
    <property type="match status" value="1"/>
</dbReference>
<gene>
    <name evidence="7" type="ORF">PLEPLA_LOCUS22918</name>
</gene>
<reference evidence="7" key="1">
    <citation type="submission" date="2020-03" db="EMBL/GenBank/DDBJ databases">
        <authorList>
            <person name="Weist P."/>
        </authorList>
    </citation>
    <scope>NUCLEOTIDE SEQUENCE</scope>
</reference>